<reference evidence="7" key="1">
    <citation type="journal article" date="2021" name="Nat. Commun.">
        <title>Genetic determinants of endophytism in the Arabidopsis root mycobiome.</title>
        <authorList>
            <person name="Mesny F."/>
            <person name="Miyauchi S."/>
            <person name="Thiergart T."/>
            <person name="Pickel B."/>
            <person name="Atanasova L."/>
            <person name="Karlsson M."/>
            <person name="Huettel B."/>
            <person name="Barry K.W."/>
            <person name="Haridas S."/>
            <person name="Chen C."/>
            <person name="Bauer D."/>
            <person name="Andreopoulos W."/>
            <person name="Pangilinan J."/>
            <person name="LaButti K."/>
            <person name="Riley R."/>
            <person name="Lipzen A."/>
            <person name="Clum A."/>
            <person name="Drula E."/>
            <person name="Henrissat B."/>
            <person name="Kohler A."/>
            <person name="Grigoriev I.V."/>
            <person name="Martin F.M."/>
            <person name="Hacquard S."/>
        </authorList>
    </citation>
    <scope>NUCLEOTIDE SEQUENCE</scope>
    <source>
        <strain evidence="7">MPI-SDFR-AT-0117</strain>
    </source>
</reference>
<feature type="repeat" description="PPR" evidence="5">
    <location>
        <begin position="715"/>
        <end position="749"/>
    </location>
</feature>
<comment type="subunit">
    <text evidence="4">Binds to mitochondrial small subunit 15S rRNA.</text>
</comment>
<evidence type="ECO:0000256" key="5">
    <source>
        <dbReference type="PROSITE-ProRule" id="PRU00708"/>
    </source>
</evidence>
<proteinExistence type="inferred from homology"/>
<dbReference type="NCBIfam" id="TIGR00756">
    <property type="entry name" value="PPR"/>
    <property type="match status" value="3"/>
</dbReference>
<feature type="repeat" description="PPR" evidence="5">
    <location>
        <begin position="680"/>
        <end position="714"/>
    </location>
</feature>
<comment type="function">
    <text evidence="3">Regulates mitochondrial small subunit maturation by controlling 15S rRNA 5'-end processing. Localizes to the 5' precursor of the 15S rRNA in a position that is subsequently occupied by mS47 in the mature yeast mtSSU. Uses structure and sequence-specific RNA recognition, binding to a single-stranded region of the precursor and specifically recognizing bases -6 to -1. The exchange of Ccm1 for mS47 is coupled to the irreversible removal of precursor rRNA that is accompanied by conformational changes of the mitoribosomal proteins uS5m and mS26. These conformational changes signal completion of 5'-end rRNA processing through protection of the mature 5'-end of the 15S rRNA and stabilization of mS47. The removal of the 5' precursor together with the dissociation of Ccm1 may be catalyzed by the 5'-3' exoribonuclease Pet127. Involved in the specific removal of group I introns in mitochondrial encoded transcripts.</text>
</comment>
<keyword evidence="2" id="KW-0677">Repeat</keyword>
<evidence type="ECO:0000256" key="6">
    <source>
        <dbReference type="SAM" id="MobiDB-lite"/>
    </source>
</evidence>
<evidence type="ECO:0008006" key="9">
    <source>
        <dbReference type="Google" id="ProtNLM"/>
    </source>
</evidence>
<dbReference type="Pfam" id="PF13041">
    <property type="entry name" value="PPR_2"/>
    <property type="match status" value="1"/>
</dbReference>
<evidence type="ECO:0000256" key="4">
    <source>
        <dbReference type="ARBA" id="ARBA00044511"/>
    </source>
</evidence>
<dbReference type="Gene3D" id="1.25.40.10">
    <property type="entry name" value="Tetratricopeptide repeat domain"/>
    <property type="match status" value="2"/>
</dbReference>
<evidence type="ECO:0000256" key="1">
    <source>
        <dbReference type="ARBA" id="ARBA00006192"/>
    </source>
</evidence>
<dbReference type="PANTHER" id="PTHR47447:SF17">
    <property type="entry name" value="OS12G0638900 PROTEIN"/>
    <property type="match status" value="1"/>
</dbReference>
<evidence type="ECO:0000256" key="3">
    <source>
        <dbReference type="ARBA" id="ARBA00044493"/>
    </source>
</evidence>
<gene>
    <name evidence="7" type="ORF">F5X68DRAFT_70710</name>
</gene>
<dbReference type="PANTHER" id="PTHR47447">
    <property type="entry name" value="OS03G0856100 PROTEIN"/>
    <property type="match status" value="1"/>
</dbReference>
<dbReference type="EMBL" id="JAGSXJ010000006">
    <property type="protein sequence ID" value="KAH6690525.1"/>
    <property type="molecule type" value="Genomic_DNA"/>
</dbReference>
<name>A0A9P8VGU0_9PEZI</name>
<protein>
    <recommendedName>
        <fullName evidence="9">Pentatricopeptide repeat-containing protein</fullName>
    </recommendedName>
</protein>
<comment type="similarity">
    <text evidence="1">Belongs to the CCM1 family.</text>
</comment>
<feature type="compositionally biased region" description="Basic residues" evidence="6">
    <location>
        <begin position="118"/>
        <end position="127"/>
    </location>
</feature>
<feature type="compositionally biased region" description="Low complexity" evidence="6">
    <location>
        <begin position="52"/>
        <end position="65"/>
    </location>
</feature>
<dbReference type="InterPro" id="IPR002885">
    <property type="entry name" value="PPR_rpt"/>
</dbReference>
<organism evidence="7 8">
    <name type="scientific">Plectosphaerella plurivora</name>
    <dbReference type="NCBI Taxonomy" id="936078"/>
    <lineage>
        <taxon>Eukaryota</taxon>
        <taxon>Fungi</taxon>
        <taxon>Dikarya</taxon>
        <taxon>Ascomycota</taxon>
        <taxon>Pezizomycotina</taxon>
        <taxon>Sordariomycetes</taxon>
        <taxon>Hypocreomycetidae</taxon>
        <taxon>Glomerellales</taxon>
        <taxon>Plectosphaerellaceae</taxon>
        <taxon>Plectosphaerella</taxon>
    </lineage>
</organism>
<dbReference type="PROSITE" id="PS51375">
    <property type="entry name" value="PPR"/>
    <property type="match status" value="3"/>
</dbReference>
<dbReference type="Proteomes" id="UP000770015">
    <property type="component" value="Unassembled WGS sequence"/>
</dbReference>
<sequence length="795" mass="87361">MASAASRPWLLRLAQGQIPRTSRTNPTLGLVFPQTSEYKSRTQCLQCRKGFSTSSASATGGQQTAEQEREPLQRATPTDARPRQASTDSQPPVDEVSDWYLGWSFDKAPHPPPGKAVDRKKHRKKPQRTLDDNVREMDKAEVAKFLSWRSKVRNGLLKHVQKKDWKPNANFQIRRLKWLLSHEPGVAMAAAWKTLDEERRVRIWPNIMSSAMSSTPENALDVLRATLDPLPPGYAVHDAIHFLAQWQSVHPPSEPGQHADKLADTVAEVLAMYNESTDSRLVFRQSALYQVMSPISTSKLHHLYSKFVACDQRLHPNTLLHIASRLAKDPIYKSDALQIATAMADTGAVDLATPAWASLCTTILSAKSQQDEQESPPWNVEAFETLLKSGLKPNLINFTALIQSLCASGSLDTAWEVVGVMASHGIEPDAVLFSTLLKGGRQAMSPPNIEKTTKMAADCGVIDAPFLNELLTCIYDFSRAAAGRPGMNSPRVVPGFFPMLQYYSRLFHLEPLQHLIPVDLAAFVKLGFSTPNRSEHISQISPALEQVAAAVPEKLNPTGATLALMYIAYVRSLSKASSVLSLYSYIRQLIAKGDKVYATFVQDKGTLLHDVVIAKLCEHPGMLRAALDVIGDMLKAKKAQQGALPMPMPKLTSKSTPGARVGVLGALAAQSNAPSHPAPSMYTWSVLLHGFMAARETASGERIVAMMKENGMQPTLVTWNTLLSGYVRVQNASKVMATLRGLEDHGFQADQYTTRAFARVARKESVLREIEMLMGNSQPRAVKGLPEGTPTAESK</sequence>
<comment type="caution">
    <text evidence="7">The sequence shown here is derived from an EMBL/GenBank/DDBJ whole genome shotgun (WGS) entry which is preliminary data.</text>
</comment>
<feature type="region of interest" description="Disordered" evidence="6">
    <location>
        <begin position="52"/>
        <end position="131"/>
    </location>
</feature>
<feature type="repeat" description="PPR" evidence="5">
    <location>
        <begin position="394"/>
        <end position="428"/>
    </location>
</feature>
<dbReference type="AlphaFoldDB" id="A0A9P8VGU0"/>
<keyword evidence="8" id="KW-1185">Reference proteome</keyword>
<dbReference type="OrthoDB" id="185373at2759"/>
<dbReference type="Pfam" id="PF13812">
    <property type="entry name" value="PPR_3"/>
    <property type="match status" value="1"/>
</dbReference>
<dbReference type="InterPro" id="IPR011990">
    <property type="entry name" value="TPR-like_helical_dom_sf"/>
</dbReference>
<accession>A0A9P8VGU0</accession>
<evidence type="ECO:0000256" key="2">
    <source>
        <dbReference type="ARBA" id="ARBA00022737"/>
    </source>
</evidence>
<evidence type="ECO:0000313" key="8">
    <source>
        <dbReference type="Proteomes" id="UP000770015"/>
    </source>
</evidence>
<evidence type="ECO:0000313" key="7">
    <source>
        <dbReference type="EMBL" id="KAH6690525.1"/>
    </source>
</evidence>